<dbReference type="EMBL" id="CAJVPY010013071">
    <property type="protein sequence ID" value="CAG8738320.1"/>
    <property type="molecule type" value="Genomic_DNA"/>
</dbReference>
<dbReference type="GO" id="GO:0008270">
    <property type="term" value="F:zinc ion binding"/>
    <property type="evidence" value="ECO:0007669"/>
    <property type="project" value="UniProtKB-KW"/>
</dbReference>
<keyword evidence="1" id="KW-0863">Zinc-finger</keyword>
<keyword evidence="5" id="KW-1185">Reference proteome</keyword>
<feature type="region of interest" description="Disordered" evidence="2">
    <location>
        <begin position="632"/>
        <end position="657"/>
    </location>
</feature>
<dbReference type="InterPro" id="IPR001878">
    <property type="entry name" value="Znf_CCHC"/>
</dbReference>
<dbReference type="PROSITE" id="PS50158">
    <property type="entry name" value="ZF_CCHC"/>
    <property type="match status" value="1"/>
</dbReference>
<dbReference type="GO" id="GO:0003676">
    <property type="term" value="F:nucleic acid binding"/>
    <property type="evidence" value="ECO:0007669"/>
    <property type="project" value="InterPro"/>
</dbReference>
<sequence>MNCPDNIEKLKKLIVKTTNYKGIVTKVLEEKPKTLKEEKKIPKQIKIKTEVSPNPIQETKRVYNYKKKEYREQVFSYIKEEEINPENLTDKEITTYLVYSLVTADRSRVKTSLEIISRKSFNRNQLENIFKALKLGDLIIFGKYSGTPKKGNILRGRDYVSIANRANEYRWSTEIMQTVFAIVRTKLRKDALEVFDTEIATINCYFRSNLDNANDLKDAENYPIRGVNYLQAAGAWHASTTAKGTRINPHVTDATQQKGFRDVFDENFTRDSVQSLNQKEFLKFNFYKNLDWSDDSGFRKQVNQYKKLKQLSNWQWAPNFFGGNYMYLVERMPKNIAQQITLTNPVPNNEEDFFRRADTLFRATRITMKISEKSKNEKTNYYSQRTQKINNVQTEQPQKGKCYSYGQIGHFAKECPRRKGKEAYNRVQSTYKNYNGRQKKTFVKKYCSYCGKDNGYHTKTCPNNNANYYEGKRAKGPTPMVHKYNNFKNNKEKGRPRYNNRNNNGRRPQNNTRKSFTRRRVNNYKEEKQSEKERSHGQHTKSNEITQLDTINQPKIYLVKNKSCAASYLARKTSDPGKSEKNLPLAPNVDSKNLSPNNVVKNKLTTYTLSKTSRTSNNQLHVNNNMILEKTIKPNTSKKKKAKPPLKNLNKSFLKKI</sequence>
<dbReference type="Gene3D" id="4.10.60.10">
    <property type="entry name" value="Zinc finger, CCHC-type"/>
    <property type="match status" value="1"/>
</dbReference>
<evidence type="ECO:0000313" key="5">
    <source>
        <dbReference type="Proteomes" id="UP000789405"/>
    </source>
</evidence>
<evidence type="ECO:0000259" key="3">
    <source>
        <dbReference type="PROSITE" id="PS50158"/>
    </source>
</evidence>
<keyword evidence="1" id="KW-0479">Metal-binding</keyword>
<feature type="compositionally biased region" description="Basic and acidic residues" evidence="2">
    <location>
        <begin position="523"/>
        <end position="536"/>
    </location>
</feature>
<keyword evidence="1" id="KW-0862">Zinc</keyword>
<organism evidence="4 5">
    <name type="scientific">Dentiscutata erythropus</name>
    <dbReference type="NCBI Taxonomy" id="1348616"/>
    <lineage>
        <taxon>Eukaryota</taxon>
        <taxon>Fungi</taxon>
        <taxon>Fungi incertae sedis</taxon>
        <taxon>Mucoromycota</taxon>
        <taxon>Glomeromycotina</taxon>
        <taxon>Glomeromycetes</taxon>
        <taxon>Diversisporales</taxon>
        <taxon>Gigasporaceae</taxon>
        <taxon>Dentiscutata</taxon>
    </lineage>
</organism>
<feature type="domain" description="CCHC-type" evidence="3">
    <location>
        <begin position="401"/>
        <end position="417"/>
    </location>
</feature>
<feature type="region of interest" description="Disordered" evidence="2">
    <location>
        <begin position="572"/>
        <end position="597"/>
    </location>
</feature>
<evidence type="ECO:0000313" key="4">
    <source>
        <dbReference type="EMBL" id="CAG8738320.1"/>
    </source>
</evidence>
<protein>
    <submittedName>
        <fullName evidence="4">28773_t:CDS:1</fullName>
    </submittedName>
</protein>
<dbReference type="InterPro" id="IPR036875">
    <property type="entry name" value="Znf_CCHC_sf"/>
</dbReference>
<feature type="compositionally biased region" description="Basic and acidic residues" evidence="2">
    <location>
        <begin position="572"/>
        <end position="581"/>
    </location>
</feature>
<feature type="compositionally biased region" description="Low complexity" evidence="2">
    <location>
        <begin position="497"/>
        <end position="513"/>
    </location>
</feature>
<accession>A0A9N9IJ00</accession>
<reference evidence="4" key="1">
    <citation type="submission" date="2021-06" db="EMBL/GenBank/DDBJ databases">
        <authorList>
            <person name="Kallberg Y."/>
            <person name="Tangrot J."/>
            <person name="Rosling A."/>
        </authorList>
    </citation>
    <scope>NUCLEOTIDE SEQUENCE</scope>
    <source>
        <strain evidence="4">MA453B</strain>
    </source>
</reference>
<dbReference type="OrthoDB" id="2422081at2759"/>
<dbReference type="Proteomes" id="UP000789405">
    <property type="component" value="Unassembled WGS sequence"/>
</dbReference>
<feature type="compositionally biased region" description="Low complexity" evidence="2">
    <location>
        <begin position="645"/>
        <end position="657"/>
    </location>
</feature>
<feature type="region of interest" description="Disordered" evidence="2">
    <location>
        <begin position="472"/>
        <end position="548"/>
    </location>
</feature>
<evidence type="ECO:0000256" key="2">
    <source>
        <dbReference type="SAM" id="MobiDB-lite"/>
    </source>
</evidence>
<gene>
    <name evidence="4" type="ORF">DERYTH_LOCUS15767</name>
</gene>
<evidence type="ECO:0000256" key="1">
    <source>
        <dbReference type="PROSITE-ProRule" id="PRU00047"/>
    </source>
</evidence>
<name>A0A9N9IJ00_9GLOM</name>
<proteinExistence type="predicted"/>
<dbReference type="AlphaFoldDB" id="A0A9N9IJ00"/>
<dbReference type="SUPFAM" id="SSF57756">
    <property type="entry name" value="Retrovirus zinc finger-like domains"/>
    <property type="match status" value="1"/>
</dbReference>
<comment type="caution">
    <text evidence="4">The sequence shown here is derived from an EMBL/GenBank/DDBJ whole genome shotgun (WGS) entry which is preliminary data.</text>
</comment>